<keyword evidence="10 25" id="KW-0808">Transferase</keyword>
<keyword evidence="11 24" id="KW-0812">Transmembrane</keyword>
<evidence type="ECO:0000256" key="17">
    <source>
        <dbReference type="ARBA" id="ARBA00023264"/>
    </source>
</evidence>
<feature type="transmembrane region" description="Helical" evidence="24">
    <location>
        <begin position="205"/>
        <end position="224"/>
    </location>
</feature>
<feature type="transmembrane region" description="Helical" evidence="24">
    <location>
        <begin position="70"/>
        <end position="90"/>
    </location>
</feature>
<evidence type="ECO:0000256" key="6">
    <source>
        <dbReference type="ARBA" id="ARBA00012487"/>
    </source>
</evidence>
<dbReference type="PANTHER" id="PTHR46382">
    <property type="entry name" value="PHOSPHATIDATE CYTIDYLYLTRANSFERASE"/>
    <property type="match status" value="1"/>
</dbReference>
<feature type="transmembrane region" description="Helical" evidence="24">
    <location>
        <begin position="164"/>
        <end position="184"/>
    </location>
</feature>
<feature type="transmembrane region" description="Helical" evidence="24">
    <location>
        <begin position="40"/>
        <end position="58"/>
    </location>
</feature>
<feature type="transmembrane region" description="Helical" evidence="24">
    <location>
        <begin position="130"/>
        <end position="152"/>
    </location>
</feature>
<evidence type="ECO:0000256" key="3">
    <source>
        <dbReference type="ARBA" id="ARBA00005119"/>
    </source>
</evidence>
<proteinExistence type="inferred from homology"/>
<evidence type="ECO:0000256" key="22">
    <source>
        <dbReference type="ARBA" id="ARBA00032743"/>
    </source>
</evidence>
<evidence type="ECO:0000256" key="2">
    <source>
        <dbReference type="ARBA" id="ARBA00004651"/>
    </source>
</evidence>
<keyword evidence="14" id="KW-0443">Lipid metabolism</keyword>
<keyword evidence="8" id="KW-1003">Cell membrane</keyword>
<dbReference type="GO" id="GO:0004605">
    <property type="term" value="F:phosphatidate cytidylyltransferase activity"/>
    <property type="evidence" value="ECO:0007669"/>
    <property type="project" value="UniProtKB-EC"/>
</dbReference>
<dbReference type="PANTHER" id="PTHR46382:SF1">
    <property type="entry name" value="PHOSPHATIDATE CYTIDYLYLTRANSFERASE"/>
    <property type="match status" value="1"/>
</dbReference>
<keyword evidence="17" id="KW-1208">Phospholipid metabolism</keyword>
<dbReference type="RefSeq" id="WP_146854881.1">
    <property type="nucleotide sequence ID" value="NZ_BKAG01000057.1"/>
</dbReference>
<evidence type="ECO:0000256" key="1">
    <source>
        <dbReference type="ARBA" id="ARBA00001698"/>
    </source>
</evidence>
<dbReference type="Proteomes" id="UP000321577">
    <property type="component" value="Unassembled WGS sequence"/>
</dbReference>
<protein>
    <recommendedName>
        <fullName evidence="7">Phosphatidate cytidylyltransferase</fullName>
        <ecNumber evidence="6">2.7.7.41</ecNumber>
    </recommendedName>
    <alternativeName>
        <fullName evidence="20">CDP-DAG synthase</fullName>
    </alternativeName>
    <alternativeName>
        <fullName evidence="22">CDP-DG synthase</fullName>
    </alternativeName>
    <alternativeName>
        <fullName evidence="18">CDP-diacylglycerol synthase</fullName>
    </alternativeName>
    <alternativeName>
        <fullName evidence="21">CDP-diglyceride pyrophosphorylase</fullName>
    </alternativeName>
    <alternativeName>
        <fullName evidence="23">CDP-diglyceride synthase</fullName>
    </alternativeName>
    <alternativeName>
        <fullName evidence="19">CTP:phosphatidate cytidylyltransferase</fullName>
    </alternativeName>
</protein>
<evidence type="ECO:0000256" key="18">
    <source>
        <dbReference type="ARBA" id="ARBA00029893"/>
    </source>
</evidence>
<evidence type="ECO:0000256" key="16">
    <source>
        <dbReference type="ARBA" id="ARBA00023209"/>
    </source>
</evidence>
<comment type="caution">
    <text evidence="25">The sequence shown here is derived from an EMBL/GenBank/DDBJ whole genome shotgun (WGS) entry which is preliminary data.</text>
</comment>
<evidence type="ECO:0000256" key="24">
    <source>
        <dbReference type="SAM" id="Phobius"/>
    </source>
</evidence>
<keyword evidence="9" id="KW-0444">Lipid biosynthesis</keyword>
<dbReference type="Pfam" id="PF01148">
    <property type="entry name" value="CTP_transf_1"/>
    <property type="match status" value="1"/>
</dbReference>
<evidence type="ECO:0000256" key="21">
    <source>
        <dbReference type="ARBA" id="ARBA00032396"/>
    </source>
</evidence>
<evidence type="ECO:0000256" key="4">
    <source>
        <dbReference type="ARBA" id="ARBA00005189"/>
    </source>
</evidence>
<dbReference type="GO" id="GO:0016024">
    <property type="term" value="P:CDP-diacylglycerol biosynthetic process"/>
    <property type="evidence" value="ECO:0007669"/>
    <property type="project" value="TreeGrafter"/>
</dbReference>
<keyword evidence="13 24" id="KW-1133">Transmembrane helix</keyword>
<dbReference type="AlphaFoldDB" id="A0A512MG48"/>
<reference evidence="25 26" key="1">
    <citation type="submission" date="2019-07" db="EMBL/GenBank/DDBJ databases">
        <title>Whole genome shotgun sequence of Brevifollis gellanilyticus NBRC 108608.</title>
        <authorList>
            <person name="Hosoyama A."/>
            <person name="Uohara A."/>
            <person name="Ohji S."/>
            <person name="Ichikawa N."/>
        </authorList>
    </citation>
    <scope>NUCLEOTIDE SEQUENCE [LARGE SCALE GENOMIC DNA]</scope>
    <source>
        <strain evidence="25 26">NBRC 108608</strain>
    </source>
</reference>
<gene>
    <name evidence="25" type="primary">cdsA</name>
    <name evidence="25" type="ORF">BGE01nite_50140</name>
</gene>
<feature type="transmembrane region" description="Helical" evidence="24">
    <location>
        <begin position="272"/>
        <end position="293"/>
    </location>
</feature>
<evidence type="ECO:0000313" key="26">
    <source>
        <dbReference type="Proteomes" id="UP000321577"/>
    </source>
</evidence>
<comment type="similarity">
    <text evidence="5">Belongs to the CDS family.</text>
</comment>
<feature type="transmembrane region" description="Helical" evidence="24">
    <location>
        <begin position="16"/>
        <end position="34"/>
    </location>
</feature>
<sequence length="298" mass="32843">MTTDAPAPAPSKRRVFASRLFSTLILWGVIATALQWKSHWMIVLLTGFFGVAGAFEYFRLLRLDNHIRGFNLLGLSICLGYWITTTWWVTSQKSAPPMWLELAALTASVHGSFLLCYRHQLEGIVTLQRIFHNVFGVVYTVIFFGFIVRLMYFKPDGSTMTGLFLVLYLIVVTKFSDMGAYTVGVLFGKHKMIPHISPAKSWEGLVGAFIGSFGAAAITLWLAGPKLAPLNWMHGLLLAPVLCATAVSGDLAESVLKRCVSIKDSGHKLPGIGGILDLTDSLLFTAPVFYFYLEAITA</sequence>
<evidence type="ECO:0000256" key="13">
    <source>
        <dbReference type="ARBA" id="ARBA00022989"/>
    </source>
</evidence>
<dbReference type="GO" id="GO:0005886">
    <property type="term" value="C:plasma membrane"/>
    <property type="evidence" value="ECO:0007669"/>
    <property type="project" value="UniProtKB-SubCell"/>
</dbReference>
<evidence type="ECO:0000256" key="20">
    <source>
        <dbReference type="ARBA" id="ARBA00032253"/>
    </source>
</evidence>
<evidence type="ECO:0000256" key="12">
    <source>
        <dbReference type="ARBA" id="ARBA00022695"/>
    </source>
</evidence>
<evidence type="ECO:0000256" key="23">
    <source>
        <dbReference type="ARBA" id="ARBA00033406"/>
    </source>
</evidence>
<evidence type="ECO:0000256" key="11">
    <source>
        <dbReference type="ARBA" id="ARBA00022692"/>
    </source>
</evidence>
<dbReference type="EC" id="2.7.7.41" evidence="6"/>
<organism evidence="25 26">
    <name type="scientific">Brevifollis gellanilyticus</name>
    <dbReference type="NCBI Taxonomy" id="748831"/>
    <lineage>
        <taxon>Bacteria</taxon>
        <taxon>Pseudomonadati</taxon>
        <taxon>Verrucomicrobiota</taxon>
        <taxon>Verrucomicrobiia</taxon>
        <taxon>Verrucomicrobiales</taxon>
        <taxon>Verrucomicrobiaceae</taxon>
    </lineage>
</organism>
<evidence type="ECO:0000256" key="7">
    <source>
        <dbReference type="ARBA" id="ARBA00019373"/>
    </source>
</evidence>
<comment type="pathway">
    <text evidence="4">Lipid metabolism.</text>
</comment>
<feature type="transmembrane region" description="Helical" evidence="24">
    <location>
        <begin position="96"/>
        <end position="118"/>
    </location>
</feature>
<keyword evidence="15 24" id="KW-0472">Membrane</keyword>
<accession>A0A512MG48</accession>
<evidence type="ECO:0000256" key="8">
    <source>
        <dbReference type="ARBA" id="ARBA00022475"/>
    </source>
</evidence>
<evidence type="ECO:0000256" key="14">
    <source>
        <dbReference type="ARBA" id="ARBA00023098"/>
    </source>
</evidence>
<dbReference type="OrthoDB" id="9799199at2"/>
<evidence type="ECO:0000256" key="15">
    <source>
        <dbReference type="ARBA" id="ARBA00023136"/>
    </source>
</evidence>
<comment type="pathway">
    <text evidence="3">Phospholipid metabolism; CDP-diacylglycerol biosynthesis; CDP-diacylglycerol from sn-glycerol 3-phosphate: step 3/3.</text>
</comment>
<evidence type="ECO:0000256" key="19">
    <source>
        <dbReference type="ARBA" id="ARBA00031825"/>
    </source>
</evidence>
<comment type="catalytic activity">
    <reaction evidence="1">
        <text>a 1,2-diacyl-sn-glycero-3-phosphate + CTP + H(+) = a CDP-1,2-diacyl-sn-glycerol + diphosphate</text>
        <dbReference type="Rhea" id="RHEA:16229"/>
        <dbReference type="ChEBI" id="CHEBI:15378"/>
        <dbReference type="ChEBI" id="CHEBI:33019"/>
        <dbReference type="ChEBI" id="CHEBI:37563"/>
        <dbReference type="ChEBI" id="CHEBI:58332"/>
        <dbReference type="ChEBI" id="CHEBI:58608"/>
        <dbReference type="EC" id="2.7.7.41"/>
    </reaction>
</comment>
<evidence type="ECO:0000256" key="9">
    <source>
        <dbReference type="ARBA" id="ARBA00022516"/>
    </source>
</evidence>
<name>A0A512MG48_9BACT</name>
<comment type="subcellular location">
    <subcellularLocation>
        <location evidence="2">Cell membrane</location>
        <topology evidence="2">Multi-pass membrane protein</topology>
    </subcellularLocation>
</comment>
<keyword evidence="12 25" id="KW-0548">Nucleotidyltransferase</keyword>
<keyword evidence="26" id="KW-1185">Reference proteome</keyword>
<evidence type="ECO:0000313" key="25">
    <source>
        <dbReference type="EMBL" id="GEP45723.1"/>
    </source>
</evidence>
<keyword evidence="16" id="KW-0594">Phospholipid biosynthesis</keyword>
<evidence type="ECO:0000256" key="10">
    <source>
        <dbReference type="ARBA" id="ARBA00022679"/>
    </source>
</evidence>
<evidence type="ECO:0000256" key="5">
    <source>
        <dbReference type="ARBA" id="ARBA00010185"/>
    </source>
</evidence>
<dbReference type="EMBL" id="BKAG01000057">
    <property type="protein sequence ID" value="GEP45723.1"/>
    <property type="molecule type" value="Genomic_DNA"/>
</dbReference>